<keyword evidence="1" id="KW-1133">Transmembrane helix</keyword>
<dbReference type="EMBL" id="BIFS01000001">
    <property type="protein sequence ID" value="GCE20299.1"/>
    <property type="molecule type" value="Genomic_DNA"/>
</dbReference>
<proteinExistence type="predicted"/>
<keyword evidence="1" id="KW-0472">Membrane</keyword>
<dbReference type="OrthoDB" id="258743at2"/>
<protein>
    <submittedName>
        <fullName evidence="2">Uncharacterized protein</fullName>
    </submittedName>
</protein>
<sequence length="275" mass="31470">MTPETKLMEQIAPYQPWLIIAGVFVLFILLRITRKGLRRRIDEFGYRTLREKGLLIWFWLNAPGVIVHELSHALVVLLFAPFGFRITSVTLFRIKPMAQRVPGGRVVRRNGPQSLQLGEVQYVRPQGRFMSYVGDGFSGVAPLFGGIAAFIFLYWVATGYTIWDIPFDVTHQQWQIIRPGWPLWTLIFAPYLILSVTSELWPSHQDWHGARWFVISLAVLAALFITAVWYTQRLEDLLAVATFVSSRIDFALTVLLALDIAFLVLAEGLVRLVRN</sequence>
<feature type="transmembrane region" description="Helical" evidence="1">
    <location>
        <begin position="213"/>
        <end position="230"/>
    </location>
</feature>
<feature type="transmembrane region" description="Helical" evidence="1">
    <location>
        <begin position="250"/>
        <end position="270"/>
    </location>
</feature>
<feature type="transmembrane region" description="Helical" evidence="1">
    <location>
        <begin position="140"/>
        <end position="163"/>
    </location>
</feature>
<evidence type="ECO:0000313" key="3">
    <source>
        <dbReference type="Proteomes" id="UP000287188"/>
    </source>
</evidence>
<feature type="transmembrane region" description="Helical" evidence="1">
    <location>
        <begin position="183"/>
        <end position="201"/>
    </location>
</feature>
<accession>A0A402AMM0</accession>
<comment type="caution">
    <text evidence="2">The sequence shown here is derived from an EMBL/GenBank/DDBJ whole genome shotgun (WGS) entry which is preliminary data.</text>
</comment>
<name>A0A402AMM0_9CHLR</name>
<dbReference type="AlphaFoldDB" id="A0A402AMM0"/>
<keyword evidence="1" id="KW-0812">Transmembrane</keyword>
<organism evidence="2 3">
    <name type="scientific">Dictyobacter kobayashii</name>
    <dbReference type="NCBI Taxonomy" id="2014872"/>
    <lineage>
        <taxon>Bacteria</taxon>
        <taxon>Bacillati</taxon>
        <taxon>Chloroflexota</taxon>
        <taxon>Ktedonobacteria</taxon>
        <taxon>Ktedonobacterales</taxon>
        <taxon>Dictyobacteraceae</taxon>
        <taxon>Dictyobacter</taxon>
    </lineage>
</organism>
<dbReference type="Proteomes" id="UP000287188">
    <property type="component" value="Unassembled WGS sequence"/>
</dbReference>
<evidence type="ECO:0000256" key="1">
    <source>
        <dbReference type="SAM" id="Phobius"/>
    </source>
</evidence>
<feature type="transmembrane region" description="Helical" evidence="1">
    <location>
        <begin position="53"/>
        <end position="68"/>
    </location>
</feature>
<reference evidence="3" key="1">
    <citation type="submission" date="2018-12" db="EMBL/GenBank/DDBJ databases">
        <title>Tengunoibacter tsumagoiensis gen. nov., sp. nov., Dictyobacter kobayashii sp. nov., D. alpinus sp. nov., and D. joshuensis sp. nov. and description of Dictyobacteraceae fam. nov. within the order Ktedonobacterales isolated from Tengu-no-mugimeshi.</title>
        <authorList>
            <person name="Wang C.M."/>
            <person name="Zheng Y."/>
            <person name="Sakai Y."/>
            <person name="Toyoda A."/>
            <person name="Minakuchi Y."/>
            <person name="Abe K."/>
            <person name="Yokota A."/>
            <person name="Yabe S."/>
        </authorList>
    </citation>
    <scope>NUCLEOTIDE SEQUENCE [LARGE SCALE GENOMIC DNA]</scope>
    <source>
        <strain evidence="3">Uno11</strain>
    </source>
</reference>
<dbReference type="RefSeq" id="WP_126551998.1">
    <property type="nucleotide sequence ID" value="NZ_BIFS01000001.1"/>
</dbReference>
<keyword evidence="3" id="KW-1185">Reference proteome</keyword>
<feature type="transmembrane region" description="Helical" evidence="1">
    <location>
        <begin position="74"/>
        <end position="92"/>
    </location>
</feature>
<evidence type="ECO:0000313" key="2">
    <source>
        <dbReference type="EMBL" id="GCE20299.1"/>
    </source>
</evidence>
<feature type="transmembrane region" description="Helical" evidence="1">
    <location>
        <begin position="14"/>
        <end position="32"/>
    </location>
</feature>
<gene>
    <name evidence="2" type="ORF">KDK_40990</name>
</gene>